<dbReference type="PANTHER" id="PTHR47332">
    <property type="entry name" value="SET DOMAIN-CONTAINING PROTEIN 5"/>
    <property type="match status" value="1"/>
</dbReference>
<dbReference type="Pfam" id="PF00856">
    <property type="entry name" value="SET"/>
    <property type="match status" value="1"/>
</dbReference>
<dbReference type="PANTHER" id="PTHR47332:SF4">
    <property type="entry name" value="SET DOMAIN-CONTAINING PROTEIN 5"/>
    <property type="match status" value="1"/>
</dbReference>
<dbReference type="EMBL" id="KZ301971">
    <property type="protein sequence ID" value="PFH53872.1"/>
    <property type="molecule type" value="Genomic_DNA"/>
</dbReference>
<accession>A0A2A9P0H7</accession>
<proteinExistence type="predicted"/>
<reference evidence="2 3" key="1">
    <citation type="submission" date="2014-02" db="EMBL/GenBank/DDBJ databases">
        <title>Transposable element dynamics among asymbiotic and ectomycorrhizal Amanita fungi.</title>
        <authorList>
            <consortium name="DOE Joint Genome Institute"/>
            <person name="Hess J."/>
            <person name="Skrede I."/>
            <person name="Wolfe B."/>
            <person name="LaButti K."/>
            <person name="Ohm R.A."/>
            <person name="Grigoriev I.V."/>
            <person name="Pringle A."/>
        </authorList>
    </citation>
    <scope>NUCLEOTIDE SEQUENCE [LARGE SCALE GENOMIC DNA]</scope>
    <source>
        <strain evidence="2 3">SKay4041</strain>
    </source>
</reference>
<dbReference type="InterPro" id="IPR046341">
    <property type="entry name" value="SET_dom_sf"/>
</dbReference>
<keyword evidence="3" id="KW-1185">Reference proteome</keyword>
<dbReference type="InterPro" id="IPR053185">
    <property type="entry name" value="SET_domain_protein"/>
</dbReference>
<feature type="non-terminal residue" evidence="2">
    <location>
        <position position="201"/>
    </location>
</feature>
<evidence type="ECO:0000313" key="3">
    <source>
        <dbReference type="Proteomes" id="UP000242287"/>
    </source>
</evidence>
<gene>
    <name evidence="2" type="ORF">AMATHDRAFT_53434</name>
</gene>
<name>A0A2A9P0H7_9AGAR</name>
<sequence>MSPSQLVWQLVQRLSQQEREAFMNLSYVNLPEGVDPEKQPEEVALAIFQTNAVSAGEGVGIFPRMARLNHGCASSFNSVYNWRKEEGALVVHALKGIRKGQELLTAYTDTKRPRAQRREHLSQHYGFDCTCDVCSLPEALSRASDERLSRMSELYGRIGLWGKGEMSSEKAIETVKEIMKLGEEEGYWSERGRVAADAAWI</sequence>
<dbReference type="Proteomes" id="UP000242287">
    <property type="component" value="Unassembled WGS sequence"/>
</dbReference>
<evidence type="ECO:0000259" key="1">
    <source>
        <dbReference type="Pfam" id="PF00856"/>
    </source>
</evidence>
<dbReference type="Gene3D" id="2.170.270.10">
    <property type="entry name" value="SET domain"/>
    <property type="match status" value="1"/>
</dbReference>
<dbReference type="InterPro" id="IPR001214">
    <property type="entry name" value="SET_dom"/>
</dbReference>
<dbReference type="AlphaFoldDB" id="A0A2A9P0H7"/>
<organism evidence="2 3">
    <name type="scientific">Amanita thiersii Skay4041</name>
    <dbReference type="NCBI Taxonomy" id="703135"/>
    <lineage>
        <taxon>Eukaryota</taxon>
        <taxon>Fungi</taxon>
        <taxon>Dikarya</taxon>
        <taxon>Basidiomycota</taxon>
        <taxon>Agaricomycotina</taxon>
        <taxon>Agaricomycetes</taxon>
        <taxon>Agaricomycetidae</taxon>
        <taxon>Agaricales</taxon>
        <taxon>Pluteineae</taxon>
        <taxon>Amanitaceae</taxon>
        <taxon>Amanita</taxon>
    </lineage>
</organism>
<feature type="domain" description="SET" evidence="1">
    <location>
        <begin position="59"/>
        <end position="107"/>
    </location>
</feature>
<protein>
    <recommendedName>
        <fullName evidence="1">SET domain-containing protein</fullName>
    </recommendedName>
</protein>
<dbReference type="OrthoDB" id="265717at2759"/>
<evidence type="ECO:0000313" key="2">
    <source>
        <dbReference type="EMBL" id="PFH53872.1"/>
    </source>
</evidence>
<dbReference type="STRING" id="703135.A0A2A9P0H7"/>
<dbReference type="SUPFAM" id="SSF82199">
    <property type="entry name" value="SET domain"/>
    <property type="match status" value="1"/>
</dbReference>
<dbReference type="CDD" id="cd20071">
    <property type="entry name" value="SET_SMYD"/>
    <property type="match status" value="1"/>
</dbReference>